<evidence type="ECO:0000313" key="2">
    <source>
        <dbReference type="EMBL" id="MFC7291835.1"/>
    </source>
</evidence>
<gene>
    <name evidence="2" type="ORF">ACFQS8_09430</name>
</gene>
<protein>
    <submittedName>
        <fullName evidence="2">Uncharacterized protein</fullName>
    </submittedName>
</protein>
<dbReference type="Proteomes" id="UP001596492">
    <property type="component" value="Unassembled WGS sequence"/>
</dbReference>
<dbReference type="EMBL" id="JBHTBR010000005">
    <property type="protein sequence ID" value="MFC7291835.1"/>
    <property type="molecule type" value="Genomic_DNA"/>
</dbReference>
<name>A0ABW2IL01_9PROT</name>
<feature type="compositionally biased region" description="Low complexity" evidence="1">
    <location>
        <begin position="35"/>
        <end position="45"/>
    </location>
</feature>
<feature type="region of interest" description="Disordered" evidence="1">
    <location>
        <begin position="24"/>
        <end position="45"/>
    </location>
</feature>
<evidence type="ECO:0000256" key="1">
    <source>
        <dbReference type="SAM" id="MobiDB-lite"/>
    </source>
</evidence>
<proteinExistence type="predicted"/>
<organism evidence="2 3">
    <name type="scientific">Hirschia litorea</name>
    <dbReference type="NCBI Taxonomy" id="1199156"/>
    <lineage>
        <taxon>Bacteria</taxon>
        <taxon>Pseudomonadati</taxon>
        <taxon>Pseudomonadota</taxon>
        <taxon>Alphaproteobacteria</taxon>
        <taxon>Hyphomonadales</taxon>
        <taxon>Hyphomonadaceae</taxon>
        <taxon>Hirschia</taxon>
    </lineage>
</organism>
<evidence type="ECO:0000313" key="3">
    <source>
        <dbReference type="Proteomes" id="UP001596492"/>
    </source>
</evidence>
<reference evidence="3" key="1">
    <citation type="journal article" date="2019" name="Int. J. Syst. Evol. Microbiol.">
        <title>The Global Catalogue of Microorganisms (GCM) 10K type strain sequencing project: providing services to taxonomists for standard genome sequencing and annotation.</title>
        <authorList>
            <consortium name="The Broad Institute Genomics Platform"/>
            <consortium name="The Broad Institute Genome Sequencing Center for Infectious Disease"/>
            <person name="Wu L."/>
            <person name="Ma J."/>
        </authorList>
    </citation>
    <scope>NUCLEOTIDE SEQUENCE [LARGE SCALE GENOMIC DNA]</scope>
    <source>
        <strain evidence="3">CCUG 51308</strain>
    </source>
</reference>
<sequence length="45" mass="4967">MLGLFILIRDSILAILMTWAGMDGTSEKSEENDTSFSSSSIQRTL</sequence>
<keyword evidence="3" id="KW-1185">Reference proteome</keyword>
<comment type="caution">
    <text evidence="2">The sequence shown here is derived from an EMBL/GenBank/DDBJ whole genome shotgun (WGS) entry which is preliminary data.</text>
</comment>
<dbReference type="RefSeq" id="WP_382167073.1">
    <property type="nucleotide sequence ID" value="NZ_JBHTBR010000005.1"/>
</dbReference>
<accession>A0ABW2IL01</accession>